<protein>
    <recommendedName>
        <fullName evidence="4">Flagellar hook-length control protein FliK</fullName>
    </recommendedName>
</protein>
<dbReference type="Proteomes" id="UP001057877">
    <property type="component" value="Chromosome"/>
</dbReference>
<accession>A0ABY5SFC4</accession>
<dbReference type="RefSeq" id="WP_258388533.1">
    <property type="nucleotide sequence ID" value="NZ_CP091430.1"/>
</dbReference>
<feature type="region of interest" description="Disordered" evidence="1">
    <location>
        <begin position="303"/>
        <end position="329"/>
    </location>
</feature>
<feature type="region of interest" description="Disordered" evidence="1">
    <location>
        <begin position="436"/>
        <end position="455"/>
    </location>
</feature>
<organism evidence="2 3">
    <name type="scientific">Paenibacillus spongiae</name>
    <dbReference type="NCBI Taxonomy" id="2909671"/>
    <lineage>
        <taxon>Bacteria</taxon>
        <taxon>Bacillati</taxon>
        <taxon>Bacillota</taxon>
        <taxon>Bacilli</taxon>
        <taxon>Bacillales</taxon>
        <taxon>Paenibacillaceae</taxon>
        <taxon>Paenibacillus</taxon>
    </lineage>
</organism>
<proteinExistence type="predicted"/>
<keyword evidence="3" id="KW-1185">Reference proteome</keyword>
<name>A0ABY5SFC4_9BACL</name>
<gene>
    <name evidence="2" type="ORF">L1F29_11920</name>
</gene>
<reference evidence="2" key="1">
    <citation type="submission" date="2022-01" db="EMBL/GenBank/DDBJ databases">
        <title>Paenibacillus spongiae sp. nov., isolated from marine sponge.</title>
        <authorList>
            <person name="Li Z."/>
            <person name="Zhang M."/>
        </authorList>
    </citation>
    <scope>NUCLEOTIDE SEQUENCE</scope>
    <source>
        <strain evidence="2">PHS-Z3</strain>
    </source>
</reference>
<dbReference type="EMBL" id="CP091430">
    <property type="protein sequence ID" value="UVI32479.1"/>
    <property type="molecule type" value="Genomic_DNA"/>
</dbReference>
<feature type="region of interest" description="Disordered" evidence="1">
    <location>
        <begin position="402"/>
        <end position="426"/>
    </location>
</feature>
<evidence type="ECO:0008006" key="4">
    <source>
        <dbReference type="Google" id="ProtNLM"/>
    </source>
</evidence>
<feature type="compositionally biased region" description="Low complexity" evidence="1">
    <location>
        <begin position="303"/>
        <end position="322"/>
    </location>
</feature>
<evidence type="ECO:0000313" key="2">
    <source>
        <dbReference type="EMBL" id="UVI32479.1"/>
    </source>
</evidence>
<evidence type="ECO:0000256" key="1">
    <source>
        <dbReference type="SAM" id="MobiDB-lite"/>
    </source>
</evidence>
<sequence length="643" mass="66109">MNIGQLMRGLLGEAKASDGKALELKVGQIVRGLIVQMMDNQEAIVQINGTQIRAKLETLLQAGQSTLLQVQPQLANGQLVLKTVDQQAAAMPQERLMEWLKALGLPDQKWAGDLVRELRRDGMTLTRELSSQFQQASAAKPAGADAQSYMQAAAIAVKRGLPMTEATIVALRQALAGPPAHVLLDTLEQGLTAWRGSADGGGAPAAAQALVSRTLTLLAEGAAFMRSAAAQSEALQTGSLNQNAPQTGGTGAGQGLAASQSAAVISSRAGTAGGAAAAAQAAVAALGAAAELASDNPAAANQGSRTAAAAEPARSSAALPASSGGGTQAAAPVSELLQGTSAAASLSGASTNWINGLMKWLGVDHERMLAQSVLISGSQGEQPGDPDSGRTQAAEGRILAQHAAGGTAGTASHAERGAGHVQQQGERALTPAAVTPPLPQAAAEGGGSLPDSAPKGAAETLKSALLSLVSSDSLPSSLKDTAQQLVQQITGQQLLLSQERTSSMFTHVTMFIPLKDQDGAQTASVHIQTRRGSKGELDPDNCRLLFDLNMKTLGSTVVDVQVVDKIVSLNLWNDHPAMPELMDASREEMTEALRQAGYQLLTLRTTPLPDRTDAGLPTAQTFGPGAIPAEWSAKPYKGVDFRV</sequence>
<evidence type="ECO:0000313" key="3">
    <source>
        <dbReference type="Proteomes" id="UP001057877"/>
    </source>
</evidence>
<feature type="compositionally biased region" description="Low complexity" evidence="1">
    <location>
        <begin position="402"/>
        <end position="412"/>
    </location>
</feature>